<feature type="domain" description="VAN3-binding protein-like auxin canalisation" evidence="1">
    <location>
        <begin position="14"/>
        <end position="258"/>
    </location>
</feature>
<proteinExistence type="predicted"/>
<reference evidence="3 4" key="1">
    <citation type="submission" date="2019-06" db="EMBL/GenBank/DDBJ databases">
        <title>A chromosomal-level reference genome of Carpinus fangiana (Coryloideae, Betulaceae).</title>
        <authorList>
            <person name="Yang X."/>
            <person name="Wang Z."/>
            <person name="Zhang L."/>
            <person name="Hao G."/>
            <person name="Liu J."/>
            <person name="Yang Y."/>
        </authorList>
    </citation>
    <scope>NUCLEOTIDE SEQUENCE [LARGE SCALE GENOMIC DNA]</scope>
    <source>
        <strain evidence="3">Cfa_2016G</strain>
        <tissue evidence="3">Leaf</tissue>
    </source>
</reference>
<name>A0A5N6R745_9ROSI</name>
<dbReference type="InterPro" id="IPR008546">
    <property type="entry name" value="VAN3-bd-like_auxin_canal"/>
</dbReference>
<evidence type="ECO:0000259" key="2">
    <source>
        <dbReference type="Pfam" id="PF08458"/>
    </source>
</evidence>
<evidence type="ECO:0000313" key="4">
    <source>
        <dbReference type="Proteomes" id="UP000327013"/>
    </source>
</evidence>
<evidence type="ECO:0008006" key="5">
    <source>
        <dbReference type="Google" id="ProtNLM"/>
    </source>
</evidence>
<dbReference type="InterPro" id="IPR040269">
    <property type="entry name" value="VAB"/>
</dbReference>
<gene>
    <name evidence="3" type="ORF">FH972_013549</name>
</gene>
<organism evidence="3 4">
    <name type="scientific">Carpinus fangiana</name>
    <dbReference type="NCBI Taxonomy" id="176857"/>
    <lineage>
        <taxon>Eukaryota</taxon>
        <taxon>Viridiplantae</taxon>
        <taxon>Streptophyta</taxon>
        <taxon>Embryophyta</taxon>
        <taxon>Tracheophyta</taxon>
        <taxon>Spermatophyta</taxon>
        <taxon>Magnoliopsida</taxon>
        <taxon>eudicotyledons</taxon>
        <taxon>Gunneridae</taxon>
        <taxon>Pentapetalae</taxon>
        <taxon>rosids</taxon>
        <taxon>fabids</taxon>
        <taxon>Fagales</taxon>
        <taxon>Betulaceae</taxon>
        <taxon>Carpinus</taxon>
    </lineage>
</organism>
<accession>A0A5N6R745</accession>
<dbReference type="InterPro" id="IPR013666">
    <property type="entry name" value="PH_pln"/>
</dbReference>
<dbReference type="AlphaFoldDB" id="A0A5N6R745"/>
<evidence type="ECO:0000313" key="3">
    <source>
        <dbReference type="EMBL" id="KAE8056812.1"/>
    </source>
</evidence>
<feature type="domain" description="Pleckstrin-like plant" evidence="2">
    <location>
        <begin position="278"/>
        <end position="378"/>
    </location>
</feature>
<evidence type="ECO:0000259" key="1">
    <source>
        <dbReference type="Pfam" id="PF05703"/>
    </source>
</evidence>
<dbReference type="PANTHER" id="PTHR31351:SF25">
    <property type="entry name" value="AUXIN CANALIZATION PROTEIN (DUF828)"/>
    <property type="match status" value="1"/>
</dbReference>
<sequence>MASNLNQTPSNAHPESMDFLSHAWCDFAVQALQPELEQGPLVILDNSIKQFESNAISPFMKMDNNVRMDDTDFKHLPPWKSDDVKSLIWMQQAMHPELNYNSYFQKKWLPWKNILPFKNVSMKKWLKEIKQRRKEEGRLRRAEVHAAISVAGVAAALAAIAAENSGNDESSTAKEAAVASAAALVAAQCAKVAEAMGAKREQLGSLIGSAMCGTNASDILTLTAAAATSLKGAATLKARSGCKKRSLNGSAPVLPIEDTNDLDFNFEKYKKILAKGADLTVETPEGKYSVKTVSVILNSEAKVILQITKHNLWKSKKESIVLDLHAELYKDSEADQDANTCYLIVLTTSRGTFKLDMAEDYERYKTWATTINHMLMLSTSFTKYELQFYKS</sequence>
<dbReference type="EMBL" id="CM017325">
    <property type="protein sequence ID" value="KAE8056812.1"/>
    <property type="molecule type" value="Genomic_DNA"/>
</dbReference>
<dbReference type="Pfam" id="PF08458">
    <property type="entry name" value="PH_2"/>
    <property type="match status" value="1"/>
</dbReference>
<dbReference type="PANTHER" id="PTHR31351">
    <property type="entry name" value="EXPRESSED PROTEIN"/>
    <property type="match status" value="1"/>
</dbReference>
<dbReference type="Pfam" id="PF05703">
    <property type="entry name" value="Auxin_canalis"/>
    <property type="match status" value="1"/>
</dbReference>
<keyword evidence="4" id="KW-1185">Reference proteome</keyword>
<dbReference type="Proteomes" id="UP000327013">
    <property type="component" value="Chromosome 5"/>
</dbReference>
<protein>
    <recommendedName>
        <fullName evidence="5">PH domain-containing protein</fullName>
    </recommendedName>
</protein>
<dbReference type="OrthoDB" id="786244at2759"/>